<evidence type="ECO:0000256" key="8">
    <source>
        <dbReference type="SAM" id="MobiDB-lite"/>
    </source>
</evidence>
<protein>
    <recommendedName>
        <fullName evidence="3">Small integral membrane protein 15</fullName>
    </recommendedName>
</protein>
<dbReference type="PANTHER" id="PTHR28644:SF1">
    <property type="entry name" value="SMALL INTEGRAL MEMBRANE PROTEIN 15"/>
    <property type="match status" value="1"/>
</dbReference>
<gene>
    <name evidence="10" type="primary">SMIM15</name>
    <name evidence="10" type="ORF">OS493_010083</name>
</gene>
<evidence type="ECO:0000256" key="5">
    <source>
        <dbReference type="ARBA" id="ARBA00022989"/>
    </source>
</evidence>
<evidence type="ECO:0000313" key="11">
    <source>
        <dbReference type="Proteomes" id="UP001163046"/>
    </source>
</evidence>
<reference evidence="10" key="1">
    <citation type="submission" date="2023-01" db="EMBL/GenBank/DDBJ databases">
        <title>Genome assembly of the deep-sea coral Lophelia pertusa.</title>
        <authorList>
            <person name="Herrera S."/>
            <person name="Cordes E."/>
        </authorList>
    </citation>
    <scope>NUCLEOTIDE SEQUENCE</scope>
    <source>
        <strain evidence="10">USNM1676648</strain>
        <tissue evidence="10">Polyp</tissue>
    </source>
</reference>
<evidence type="ECO:0000256" key="7">
    <source>
        <dbReference type="ARBA" id="ARBA00023136"/>
    </source>
</evidence>
<organism evidence="10 11">
    <name type="scientific">Desmophyllum pertusum</name>
    <dbReference type="NCBI Taxonomy" id="174260"/>
    <lineage>
        <taxon>Eukaryota</taxon>
        <taxon>Metazoa</taxon>
        <taxon>Cnidaria</taxon>
        <taxon>Anthozoa</taxon>
        <taxon>Hexacorallia</taxon>
        <taxon>Scleractinia</taxon>
        <taxon>Caryophylliina</taxon>
        <taxon>Caryophylliidae</taxon>
        <taxon>Desmophyllum</taxon>
    </lineage>
</organism>
<comment type="similarity">
    <text evidence="2">Belongs to the SMIM15 family.</text>
</comment>
<keyword evidence="7 9" id="KW-0472">Membrane</keyword>
<evidence type="ECO:0000256" key="4">
    <source>
        <dbReference type="ARBA" id="ARBA00022692"/>
    </source>
</evidence>
<keyword evidence="4 9" id="KW-0812">Transmembrane</keyword>
<keyword evidence="11" id="KW-1185">Reference proteome</keyword>
<dbReference type="Pfam" id="PF15086">
    <property type="entry name" value="UPF0542"/>
    <property type="match status" value="1"/>
</dbReference>
<dbReference type="PANTHER" id="PTHR28644">
    <property type="entry name" value="SMALL INTEGRAL MEMBRANE PROTEIN 15"/>
    <property type="match status" value="1"/>
</dbReference>
<name>A0A9W9YEG9_9CNID</name>
<evidence type="ECO:0000256" key="3">
    <source>
        <dbReference type="ARBA" id="ARBA00017904"/>
    </source>
</evidence>
<feature type="region of interest" description="Disordered" evidence="8">
    <location>
        <begin position="59"/>
        <end position="81"/>
    </location>
</feature>
<comment type="subcellular location">
    <subcellularLocation>
        <location evidence="1">Membrane</location>
        <topology evidence="1">Single-pass membrane protein</topology>
    </subcellularLocation>
</comment>
<accession>A0A9W9YEG9</accession>
<keyword evidence="6" id="KW-0175">Coiled coil</keyword>
<dbReference type="EMBL" id="MU827781">
    <property type="protein sequence ID" value="KAJ7337226.1"/>
    <property type="molecule type" value="Genomic_DNA"/>
</dbReference>
<evidence type="ECO:0000256" key="6">
    <source>
        <dbReference type="ARBA" id="ARBA00023054"/>
    </source>
</evidence>
<sequence>MADELIEKGWFKQTLESFVKYVALNPKEFIFYVFIILTPLMAVSGILSLKLAKHIERNEKEKKKATRQTNLAKSRRRAKAD</sequence>
<feature type="transmembrane region" description="Helical" evidence="9">
    <location>
        <begin position="29"/>
        <end position="52"/>
    </location>
</feature>
<evidence type="ECO:0000256" key="1">
    <source>
        <dbReference type="ARBA" id="ARBA00004167"/>
    </source>
</evidence>
<keyword evidence="5 9" id="KW-1133">Transmembrane helix</keyword>
<dbReference type="GO" id="GO:0016020">
    <property type="term" value="C:membrane"/>
    <property type="evidence" value="ECO:0007669"/>
    <property type="project" value="UniProtKB-SubCell"/>
</dbReference>
<evidence type="ECO:0000256" key="2">
    <source>
        <dbReference type="ARBA" id="ARBA00006758"/>
    </source>
</evidence>
<dbReference type="Proteomes" id="UP001163046">
    <property type="component" value="Unassembled WGS sequence"/>
</dbReference>
<dbReference type="AlphaFoldDB" id="A0A9W9YEG9"/>
<evidence type="ECO:0000256" key="9">
    <source>
        <dbReference type="SAM" id="Phobius"/>
    </source>
</evidence>
<comment type="caution">
    <text evidence="10">The sequence shown here is derived from an EMBL/GenBank/DDBJ whole genome shotgun (WGS) entry which is preliminary data.</text>
</comment>
<evidence type="ECO:0000313" key="10">
    <source>
        <dbReference type="EMBL" id="KAJ7337226.1"/>
    </source>
</evidence>
<dbReference type="OrthoDB" id="6282848at2759"/>
<proteinExistence type="inferred from homology"/>
<dbReference type="InterPro" id="IPR027877">
    <property type="entry name" value="Smim15"/>
</dbReference>